<feature type="transmembrane region" description="Helical" evidence="1">
    <location>
        <begin position="131"/>
        <end position="152"/>
    </location>
</feature>
<dbReference type="EMBL" id="JAHRGL010000001">
    <property type="protein sequence ID" value="MBV2131290.1"/>
    <property type="molecule type" value="Genomic_DNA"/>
</dbReference>
<dbReference type="RefSeq" id="WP_217679203.1">
    <property type="nucleotide sequence ID" value="NZ_JAHRGL010000001.1"/>
</dbReference>
<comment type="caution">
    <text evidence="2">The sequence shown here is derived from an EMBL/GenBank/DDBJ whole genome shotgun (WGS) entry which is preliminary data.</text>
</comment>
<name>A0ABS6MRC0_9GAMM</name>
<organism evidence="2 3">
    <name type="scientific">Geopseudomonas aromaticivorans</name>
    <dbReference type="NCBI Taxonomy" id="2849492"/>
    <lineage>
        <taxon>Bacteria</taxon>
        <taxon>Pseudomonadati</taxon>
        <taxon>Pseudomonadota</taxon>
        <taxon>Gammaproteobacteria</taxon>
        <taxon>Pseudomonadales</taxon>
        <taxon>Pseudomonadaceae</taxon>
        <taxon>Geopseudomonas</taxon>
    </lineage>
</organism>
<accession>A0ABS6MRC0</accession>
<evidence type="ECO:0000256" key="1">
    <source>
        <dbReference type="SAM" id="Phobius"/>
    </source>
</evidence>
<protein>
    <recommendedName>
        <fullName evidence="4">Transmembrane protein</fullName>
    </recommendedName>
</protein>
<keyword evidence="1" id="KW-0812">Transmembrane</keyword>
<feature type="transmembrane region" description="Helical" evidence="1">
    <location>
        <begin position="63"/>
        <end position="85"/>
    </location>
</feature>
<proteinExistence type="predicted"/>
<evidence type="ECO:0000313" key="3">
    <source>
        <dbReference type="Proteomes" id="UP000813068"/>
    </source>
</evidence>
<feature type="transmembrane region" description="Helical" evidence="1">
    <location>
        <begin position="97"/>
        <end position="119"/>
    </location>
</feature>
<gene>
    <name evidence="2" type="ORF">KRX52_00580</name>
</gene>
<feature type="transmembrane region" description="Helical" evidence="1">
    <location>
        <begin position="35"/>
        <end position="57"/>
    </location>
</feature>
<reference evidence="2 3" key="1">
    <citation type="submission" date="2021-06" db="EMBL/GenBank/DDBJ databases">
        <title>Differences between aerobic and microaerobic xylene degrading microbial communities.</title>
        <authorList>
            <person name="Banerjee S."/>
            <person name="Tancsics A."/>
        </authorList>
    </citation>
    <scope>NUCLEOTIDE SEQUENCE [LARGE SCALE GENOMIC DNA]</scope>
    <source>
        <strain evidence="2 3">MAP12</strain>
    </source>
</reference>
<keyword evidence="3" id="KW-1185">Reference proteome</keyword>
<sequence>MRDYDPYRPPQAPLLDEHLPAAFAGGDWSRSQLRVLGALALGYLFGFCVLLVLGLWQALHPQLAPLAFTHLLSLLLVLLWGYLLLRLRALLAARFALHGLDGPVALQILLGLLATGFAALHDGQAAGVAGWWELGYFALFVALGFCLLWFALRLRRIRQPYPALRLFVWSVLLAGAGSASGVLVVPALLPGLAASAALAWVFFTAAGELRPESAA</sequence>
<feature type="transmembrane region" description="Helical" evidence="1">
    <location>
        <begin position="164"/>
        <end position="185"/>
    </location>
</feature>
<keyword evidence="1" id="KW-0472">Membrane</keyword>
<dbReference type="Proteomes" id="UP000813068">
    <property type="component" value="Unassembled WGS sequence"/>
</dbReference>
<evidence type="ECO:0000313" key="2">
    <source>
        <dbReference type="EMBL" id="MBV2131290.1"/>
    </source>
</evidence>
<keyword evidence="1" id="KW-1133">Transmembrane helix</keyword>
<evidence type="ECO:0008006" key="4">
    <source>
        <dbReference type="Google" id="ProtNLM"/>
    </source>
</evidence>